<name>Q1N599_9GAMM</name>
<accession>Q1N599</accession>
<dbReference type="OrthoDB" id="9789133at2"/>
<comment type="caution">
    <text evidence="2">The sequence shown here is derived from an EMBL/GenBank/DDBJ whole genome shotgun (WGS) entry which is preliminary data.</text>
</comment>
<dbReference type="PANTHER" id="PTHR43546:SF3">
    <property type="entry name" value="UPF0173 METAL-DEPENDENT HYDROLASE MJ1163"/>
    <property type="match status" value="1"/>
</dbReference>
<dbReference type="Pfam" id="PF12706">
    <property type="entry name" value="Lactamase_B_2"/>
    <property type="match status" value="1"/>
</dbReference>
<dbReference type="AlphaFoldDB" id="Q1N599"/>
<dbReference type="InterPro" id="IPR001279">
    <property type="entry name" value="Metallo-B-lactamas"/>
</dbReference>
<reference evidence="2 3" key="1">
    <citation type="submission" date="2006-03" db="EMBL/GenBank/DDBJ databases">
        <authorList>
            <person name="Pinhassi J."/>
            <person name="Pedros-Alio C."/>
            <person name="Ferriera S."/>
            <person name="Johnson J."/>
            <person name="Kravitz S."/>
            <person name="Halpern A."/>
            <person name="Remington K."/>
            <person name="Beeson K."/>
            <person name="Tran B."/>
            <person name="Rogers Y.-H."/>
            <person name="Friedman R."/>
            <person name="Venter J.C."/>
        </authorList>
    </citation>
    <scope>NUCLEOTIDE SEQUENCE [LARGE SCALE GENOMIC DNA]</scope>
    <source>
        <strain evidence="2 3">RED65</strain>
    </source>
</reference>
<dbReference type="CDD" id="cd06262">
    <property type="entry name" value="metallo-hydrolase-like_MBL-fold"/>
    <property type="match status" value="1"/>
</dbReference>
<dbReference type="STRING" id="207949.RED65_00425"/>
<dbReference type="Proteomes" id="UP000004263">
    <property type="component" value="Unassembled WGS sequence"/>
</dbReference>
<dbReference type="InterPro" id="IPR036866">
    <property type="entry name" value="RibonucZ/Hydroxyglut_hydro"/>
</dbReference>
<sequence length="334" mass="37662">MLHRLTHSLNALFVGMLTLVLIVATIVLTTSSTHANECKQANSIRYLGVGALDIRYQGQRIITDPYYTPFSIWDTLTLSSYKTDMASVESALGKPQGDIQAVLVGHGHYDHLADLPAMAEYLTPKVDIVASETSINMVKTALEAAEPMYHAMPKDSDTSDWISLANGWIRVKAIPSKHAPQLWNINLYQGHIKQTKKELPKYVWSWKQGMNLTFMLDLLKHPNSDEIHKRVFIQSSAAPFPAGFIESDAPVDMTFFAAASFDNVENYPTGFLKAYQPQQAIAVHWENFFKPWYGKDVEAEPLKLIDYELLEERVKKSSPDSEYSLAQPGRCFYL</sequence>
<gene>
    <name evidence="2" type="ORF">RED65_00425</name>
</gene>
<dbReference type="EMBL" id="AAQH01000002">
    <property type="protein sequence ID" value="EAT13179.1"/>
    <property type="molecule type" value="Genomic_DNA"/>
</dbReference>
<proteinExistence type="predicted"/>
<organism evidence="2 3">
    <name type="scientific">Bermanella marisrubri</name>
    <dbReference type="NCBI Taxonomy" id="207949"/>
    <lineage>
        <taxon>Bacteria</taxon>
        <taxon>Pseudomonadati</taxon>
        <taxon>Pseudomonadota</taxon>
        <taxon>Gammaproteobacteria</taxon>
        <taxon>Oceanospirillales</taxon>
        <taxon>Oceanospirillaceae</taxon>
        <taxon>Bermanella</taxon>
    </lineage>
</organism>
<dbReference type="SUPFAM" id="SSF56281">
    <property type="entry name" value="Metallo-hydrolase/oxidoreductase"/>
    <property type="match status" value="1"/>
</dbReference>
<dbReference type="PANTHER" id="PTHR43546">
    <property type="entry name" value="UPF0173 METAL-DEPENDENT HYDROLASE MJ1163-RELATED"/>
    <property type="match status" value="1"/>
</dbReference>
<evidence type="ECO:0000259" key="1">
    <source>
        <dbReference type="Pfam" id="PF12706"/>
    </source>
</evidence>
<protein>
    <submittedName>
        <fullName evidence="2">Putative secreted protein</fullName>
    </submittedName>
</protein>
<feature type="domain" description="Metallo-beta-lactamase" evidence="1">
    <location>
        <begin position="96"/>
        <end position="225"/>
    </location>
</feature>
<evidence type="ECO:0000313" key="2">
    <source>
        <dbReference type="EMBL" id="EAT13179.1"/>
    </source>
</evidence>
<dbReference type="HOGENOM" id="CLU_064285_0_0_6"/>
<dbReference type="InterPro" id="IPR050114">
    <property type="entry name" value="UPF0173_UPF0282_UlaG_hydrolase"/>
</dbReference>
<keyword evidence="3" id="KW-1185">Reference proteome</keyword>
<dbReference type="RefSeq" id="WP_007017565.1">
    <property type="nucleotide sequence ID" value="NZ_CH724114.1"/>
</dbReference>
<evidence type="ECO:0000313" key="3">
    <source>
        <dbReference type="Proteomes" id="UP000004263"/>
    </source>
</evidence>
<dbReference type="Gene3D" id="3.60.15.10">
    <property type="entry name" value="Ribonuclease Z/Hydroxyacylglutathione hydrolase-like"/>
    <property type="match status" value="1"/>
</dbReference>